<feature type="transmembrane region" description="Helical" evidence="17">
    <location>
        <begin position="190"/>
        <end position="207"/>
    </location>
</feature>
<organism evidence="19 20">
    <name type="scientific">Aspergillus brasiliensis (strain CBS 101740 / IMI 381727 / IBT 21946)</name>
    <dbReference type="NCBI Taxonomy" id="767769"/>
    <lineage>
        <taxon>Eukaryota</taxon>
        <taxon>Fungi</taxon>
        <taxon>Dikarya</taxon>
        <taxon>Ascomycota</taxon>
        <taxon>Pezizomycotina</taxon>
        <taxon>Eurotiomycetes</taxon>
        <taxon>Eurotiomycetidae</taxon>
        <taxon>Eurotiales</taxon>
        <taxon>Aspergillaceae</taxon>
        <taxon>Aspergillus</taxon>
        <taxon>Aspergillus subgen. Circumdati</taxon>
    </lineage>
</organism>
<keyword evidence="9 16" id="KW-0210">Decarboxylase</keyword>
<reference evidence="20" key="1">
    <citation type="journal article" date="2017" name="Genome Biol.">
        <title>Comparative genomics reveals high biological diversity and specific adaptations in the industrially and medically important fungal genus Aspergillus.</title>
        <authorList>
            <person name="de Vries R.P."/>
            <person name="Riley R."/>
            <person name="Wiebenga A."/>
            <person name="Aguilar-Osorio G."/>
            <person name="Amillis S."/>
            <person name="Uchima C.A."/>
            <person name="Anderluh G."/>
            <person name="Asadollahi M."/>
            <person name="Askin M."/>
            <person name="Barry K."/>
            <person name="Battaglia E."/>
            <person name="Bayram O."/>
            <person name="Benocci T."/>
            <person name="Braus-Stromeyer S.A."/>
            <person name="Caldana C."/>
            <person name="Canovas D."/>
            <person name="Cerqueira G.C."/>
            <person name="Chen F."/>
            <person name="Chen W."/>
            <person name="Choi C."/>
            <person name="Clum A."/>
            <person name="Dos Santos R.A."/>
            <person name="Damasio A.R."/>
            <person name="Diallinas G."/>
            <person name="Emri T."/>
            <person name="Fekete E."/>
            <person name="Flipphi M."/>
            <person name="Freyberg S."/>
            <person name="Gallo A."/>
            <person name="Gournas C."/>
            <person name="Habgood R."/>
            <person name="Hainaut M."/>
            <person name="Harispe M.L."/>
            <person name="Henrissat B."/>
            <person name="Hilden K.S."/>
            <person name="Hope R."/>
            <person name="Hossain A."/>
            <person name="Karabika E."/>
            <person name="Karaffa L."/>
            <person name="Karanyi Z."/>
            <person name="Krasevec N."/>
            <person name="Kuo A."/>
            <person name="Kusch H."/>
            <person name="LaButti K."/>
            <person name="Lagendijk E.L."/>
            <person name="Lapidus A."/>
            <person name="Levasseur A."/>
            <person name="Lindquist E."/>
            <person name="Lipzen A."/>
            <person name="Logrieco A.F."/>
            <person name="MacCabe A."/>
            <person name="Maekelae M.R."/>
            <person name="Malavazi I."/>
            <person name="Melin P."/>
            <person name="Meyer V."/>
            <person name="Mielnichuk N."/>
            <person name="Miskei M."/>
            <person name="Molnar A.P."/>
            <person name="Mule G."/>
            <person name="Ngan C.Y."/>
            <person name="Orejas M."/>
            <person name="Orosz E."/>
            <person name="Ouedraogo J.P."/>
            <person name="Overkamp K.M."/>
            <person name="Park H.-S."/>
            <person name="Perrone G."/>
            <person name="Piumi F."/>
            <person name="Punt P.J."/>
            <person name="Ram A.F."/>
            <person name="Ramon A."/>
            <person name="Rauscher S."/>
            <person name="Record E."/>
            <person name="Riano-Pachon D.M."/>
            <person name="Robert V."/>
            <person name="Roehrig J."/>
            <person name="Ruller R."/>
            <person name="Salamov A."/>
            <person name="Salih N.S."/>
            <person name="Samson R.A."/>
            <person name="Sandor E."/>
            <person name="Sanguinetti M."/>
            <person name="Schuetze T."/>
            <person name="Sepcic K."/>
            <person name="Shelest E."/>
            <person name="Sherlock G."/>
            <person name="Sophianopoulou V."/>
            <person name="Squina F.M."/>
            <person name="Sun H."/>
            <person name="Susca A."/>
            <person name="Todd R.B."/>
            <person name="Tsang A."/>
            <person name="Unkles S.E."/>
            <person name="van de Wiele N."/>
            <person name="van Rossen-Uffink D."/>
            <person name="Oliveira J.V."/>
            <person name="Vesth T.C."/>
            <person name="Visser J."/>
            <person name="Yu J.-H."/>
            <person name="Zhou M."/>
            <person name="Andersen M.R."/>
            <person name="Archer D.B."/>
            <person name="Baker S.E."/>
            <person name="Benoit I."/>
            <person name="Brakhage A.A."/>
            <person name="Braus G.H."/>
            <person name="Fischer R."/>
            <person name="Frisvad J.C."/>
            <person name="Goldman G.H."/>
            <person name="Houbraken J."/>
            <person name="Oakley B."/>
            <person name="Pocsi I."/>
            <person name="Scazzocchio C."/>
            <person name="Seiboth B."/>
            <person name="vanKuyk P.A."/>
            <person name="Wortman J."/>
            <person name="Dyer P.S."/>
            <person name="Grigoriev I.V."/>
        </authorList>
    </citation>
    <scope>NUCLEOTIDE SEQUENCE [LARGE SCALE GENOMIC DNA]</scope>
    <source>
        <strain evidence="20">CBS 101740 / IMI 381727 / IBT 21946</strain>
    </source>
</reference>
<dbReference type="InterPro" id="IPR032465">
    <property type="entry name" value="ACMSD"/>
</dbReference>
<dbReference type="OrthoDB" id="2832284at2759"/>
<keyword evidence="7 17" id="KW-0812">Transmembrane</keyword>
<dbReference type="GO" id="GO:0046872">
    <property type="term" value="F:metal ion binding"/>
    <property type="evidence" value="ECO:0007669"/>
    <property type="project" value="UniProtKB-KW"/>
</dbReference>
<comment type="similarity">
    <text evidence="4">Belongs to the metallo-dependent hydrolases superfamily. ACMSD family.</text>
</comment>
<evidence type="ECO:0000259" key="18">
    <source>
        <dbReference type="Pfam" id="PF04909"/>
    </source>
</evidence>
<evidence type="ECO:0000256" key="15">
    <source>
        <dbReference type="ARBA" id="ARBA00038889"/>
    </source>
</evidence>
<proteinExistence type="inferred from homology"/>
<dbReference type="InterPro" id="IPR032466">
    <property type="entry name" value="Metal_Hydrolase"/>
</dbReference>
<name>A0A1L9U822_ASPBC</name>
<dbReference type="EMBL" id="KV878692">
    <property type="protein sequence ID" value="OJJ67825.1"/>
    <property type="molecule type" value="Genomic_DNA"/>
</dbReference>
<evidence type="ECO:0000256" key="6">
    <source>
        <dbReference type="ARBA" id="ARBA00022679"/>
    </source>
</evidence>
<evidence type="ECO:0000313" key="20">
    <source>
        <dbReference type="Proteomes" id="UP000184499"/>
    </source>
</evidence>
<comment type="cofactor">
    <cofactor evidence="1">
        <name>Mg(2+)</name>
        <dbReference type="ChEBI" id="CHEBI:18420"/>
    </cofactor>
</comment>
<dbReference type="GO" id="GO:0005829">
    <property type="term" value="C:cytosol"/>
    <property type="evidence" value="ECO:0007669"/>
    <property type="project" value="TreeGrafter"/>
</dbReference>
<dbReference type="InterPro" id="IPR044878">
    <property type="entry name" value="UbiA_sf"/>
</dbReference>
<dbReference type="InterPro" id="IPR039653">
    <property type="entry name" value="Prenyltransferase"/>
</dbReference>
<dbReference type="OMA" id="ITMNRID"/>
<sequence length="584" mass="64363">MISTPEALLAFACWVPVTLAITWVTLGPAVAASFIPVWVLSVIYPFMKRLMPFPQVVLGAIIGGAVFPGWVGVTGELEHLDQALPLFFATAAWVVYFDVFYATQDLPDDKKAGVKSLAVWMGPNVKILLTGLGILQIAFFAMTALRAELSLIFWVLGVGVWAVSVPWHVLSLDLKDRHSGGWVFKANIKLGLYMTGVSLLEIFLLRMQHAPIKLSAYTMDRIDVHHHFIPPAYVEAYKNTPGDPSGWHLPQWTPESSLSLMDSHNTRTAILSLTAPGTSILAHSPSASASLAREINLYGAKMHREYPTRFGFFASLPHLTPDTIPAAIEEVIYALETLHADGITLYTRYSGTGYLGHDAFAPLWDELNRRQAVVFIHPTNTATDARDQPILVNPALPQPIIDYPHETCRTAVDLITSGTISRNPNVTIILSHGGGTLPILATRAANLLYDAKLTTITPETFLEQARSFYFDLALSGNEENMQSLVGRNGFAKRGHVLYGSDFPYAPVPTINKYVRMMGLRSASRAEDAVDQAIARDSAVKLFPRFQIAADVRRVRKTNYWGFLSAGLLIPAGISVAYYYRILVK</sequence>
<dbReference type="Gene3D" id="1.20.120.1780">
    <property type="entry name" value="UbiA prenyltransferase"/>
    <property type="match status" value="1"/>
</dbReference>
<dbReference type="EC" id="4.1.1.52" evidence="15"/>
<dbReference type="RefSeq" id="XP_067475074.1">
    <property type="nucleotide sequence ID" value="XM_067627888.1"/>
</dbReference>
<evidence type="ECO:0000256" key="13">
    <source>
        <dbReference type="ARBA" id="ARBA00023239"/>
    </source>
</evidence>
<dbReference type="GO" id="GO:0016787">
    <property type="term" value="F:hydrolase activity"/>
    <property type="evidence" value="ECO:0007669"/>
    <property type="project" value="InterPro"/>
</dbReference>
<dbReference type="PANTHER" id="PTHR21240:SF29">
    <property type="entry name" value="AMIDOHYDROLASE-RELATED DOMAIN-CONTAINING PROTEIN"/>
    <property type="match status" value="1"/>
</dbReference>
<dbReference type="CDD" id="cd13959">
    <property type="entry name" value="PT_UbiA_COQ2"/>
    <property type="match status" value="1"/>
</dbReference>
<dbReference type="Gene3D" id="1.10.357.140">
    <property type="entry name" value="UbiA prenyltransferase"/>
    <property type="match status" value="1"/>
</dbReference>
<gene>
    <name evidence="19" type="ORF">ASPBRDRAFT_58416</name>
</gene>
<keyword evidence="11 17" id="KW-1133">Transmembrane helix</keyword>
<keyword evidence="10" id="KW-0862">Zinc</keyword>
<keyword evidence="8" id="KW-0479">Metal-binding</keyword>
<dbReference type="FunFam" id="1.20.120.1780:FF:000001">
    <property type="entry name" value="4-hydroxybenzoate octaprenyltransferase"/>
    <property type="match status" value="1"/>
</dbReference>
<evidence type="ECO:0000256" key="9">
    <source>
        <dbReference type="ARBA" id="ARBA00022793"/>
    </source>
</evidence>
<feature type="transmembrane region" description="Helical" evidence="17">
    <location>
        <begin position="559"/>
        <end position="579"/>
    </location>
</feature>
<accession>A0A1L9U822</accession>
<evidence type="ECO:0000313" key="19">
    <source>
        <dbReference type="EMBL" id="OJJ67825.1"/>
    </source>
</evidence>
<keyword evidence="13 16" id="KW-0456">Lyase</keyword>
<dbReference type="VEuPathDB" id="FungiDB:ASPBRDRAFT_58416"/>
<dbReference type="Pfam" id="PF01040">
    <property type="entry name" value="UbiA"/>
    <property type="match status" value="1"/>
</dbReference>
<evidence type="ECO:0000256" key="17">
    <source>
        <dbReference type="SAM" id="Phobius"/>
    </source>
</evidence>
<dbReference type="GO" id="GO:0016765">
    <property type="term" value="F:transferase activity, transferring alkyl or aryl (other than methyl) groups"/>
    <property type="evidence" value="ECO:0007669"/>
    <property type="project" value="InterPro"/>
</dbReference>
<feature type="transmembrane region" description="Helical" evidence="17">
    <location>
        <begin position="151"/>
        <end position="170"/>
    </location>
</feature>
<feature type="domain" description="Amidohydrolase-related" evidence="18">
    <location>
        <begin position="222"/>
        <end position="543"/>
    </location>
</feature>
<dbReference type="GeneID" id="93580376"/>
<evidence type="ECO:0000256" key="1">
    <source>
        <dbReference type="ARBA" id="ARBA00001946"/>
    </source>
</evidence>
<dbReference type="InterPro" id="IPR006680">
    <property type="entry name" value="Amidohydro-rel"/>
</dbReference>
<dbReference type="SUPFAM" id="SSF51556">
    <property type="entry name" value="Metallo-dependent hydrolases"/>
    <property type="match status" value="1"/>
</dbReference>
<evidence type="ECO:0000256" key="8">
    <source>
        <dbReference type="ARBA" id="ARBA00022723"/>
    </source>
</evidence>
<dbReference type="Gene3D" id="3.20.20.140">
    <property type="entry name" value="Metal-dependent hydrolases"/>
    <property type="match status" value="1"/>
</dbReference>
<feature type="transmembrane region" description="Helical" evidence="17">
    <location>
        <begin position="124"/>
        <end position="145"/>
    </location>
</feature>
<evidence type="ECO:0000256" key="7">
    <source>
        <dbReference type="ARBA" id="ARBA00022692"/>
    </source>
</evidence>
<dbReference type="AlphaFoldDB" id="A0A1L9U822"/>
<evidence type="ECO:0000256" key="10">
    <source>
        <dbReference type="ARBA" id="ARBA00022833"/>
    </source>
</evidence>
<evidence type="ECO:0000256" key="16">
    <source>
        <dbReference type="RuleBase" id="RU366045"/>
    </source>
</evidence>
<dbReference type="GO" id="GO:0016020">
    <property type="term" value="C:membrane"/>
    <property type="evidence" value="ECO:0007669"/>
    <property type="project" value="UniProtKB-SubCell"/>
</dbReference>
<evidence type="ECO:0000256" key="3">
    <source>
        <dbReference type="ARBA" id="ARBA00005179"/>
    </source>
</evidence>
<comment type="pathway">
    <text evidence="3">Secondary metabolite biosynthesis.</text>
</comment>
<comment type="similarity">
    <text evidence="5">Belongs to the UbiA prenyltransferase family.</text>
</comment>
<dbReference type="GO" id="GO:0019748">
    <property type="term" value="P:secondary metabolic process"/>
    <property type="evidence" value="ECO:0007669"/>
    <property type="project" value="TreeGrafter"/>
</dbReference>
<keyword evidence="12 17" id="KW-0472">Membrane</keyword>
<feature type="transmembrane region" description="Helical" evidence="17">
    <location>
        <begin position="83"/>
        <end position="103"/>
    </location>
</feature>
<dbReference type="PANTHER" id="PTHR21240">
    <property type="entry name" value="2-AMINO-3-CARBOXYLMUCONATE-6-SEMIALDEHYDE DECARBOXYLASE"/>
    <property type="match status" value="1"/>
</dbReference>
<evidence type="ECO:0000256" key="4">
    <source>
        <dbReference type="ARBA" id="ARBA00005871"/>
    </source>
</evidence>
<evidence type="ECO:0000256" key="12">
    <source>
        <dbReference type="ARBA" id="ARBA00023136"/>
    </source>
</evidence>
<comment type="subcellular location">
    <subcellularLocation>
        <location evidence="2">Membrane</location>
        <topology evidence="2">Multi-pass membrane protein</topology>
    </subcellularLocation>
</comment>
<comment type="catalytic activity">
    <reaction evidence="14">
        <text>6-methylsalicylate + H(+) = 3-methylphenol + CO2</text>
        <dbReference type="Rhea" id="RHEA:23112"/>
        <dbReference type="ChEBI" id="CHEBI:15378"/>
        <dbReference type="ChEBI" id="CHEBI:16526"/>
        <dbReference type="ChEBI" id="CHEBI:17231"/>
        <dbReference type="ChEBI" id="CHEBI:36658"/>
        <dbReference type="EC" id="4.1.1.52"/>
    </reaction>
    <physiologicalReaction direction="left-to-right" evidence="14">
        <dbReference type="Rhea" id="RHEA:23113"/>
    </physiologicalReaction>
</comment>
<keyword evidence="6" id="KW-0808">Transferase</keyword>
<feature type="transmembrane region" description="Helical" evidence="17">
    <location>
        <begin position="53"/>
        <end position="71"/>
    </location>
</feature>
<keyword evidence="20" id="KW-1185">Reference proteome</keyword>
<evidence type="ECO:0000256" key="5">
    <source>
        <dbReference type="ARBA" id="ARBA00005985"/>
    </source>
</evidence>
<dbReference type="GO" id="GO:0047596">
    <property type="term" value="F:6-methylsalicylate decarboxylase activity"/>
    <property type="evidence" value="ECO:0007669"/>
    <property type="project" value="UniProtKB-EC"/>
</dbReference>
<evidence type="ECO:0000256" key="2">
    <source>
        <dbReference type="ARBA" id="ARBA00004141"/>
    </source>
</evidence>
<dbReference type="Pfam" id="PF04909">
    <property type="entry name" value="Amidohydro_2"/>
    <property type="match status" value="1"/>
</dbReference>
<evidence type="ECO:0000256" key="11">
    <source>
        <dbReference type="ARBA" id="ARBA00022989"/>
    </source>
</evidence>
<evidence type="ECO:0000256" key="14">
    <source>
        <dbReference type="ARBA" id="ARBA00036832"/>
    </source>
</evidence>
<dbReference type="STRING" id="767769.A0A1L9U822"/>
<protein>
    <recommendedName>
        <fullName evidence="15">6-methylsalicylate decarboxylase</fullName>
        <ecNumber evidence="15">4.1.1.52</ecNumber>
    </recommendedName>
</protein>
<dbReference type="Proteomes" id="UP000184499">
    <property type="component" value="Unassembled WGS sequence"/>
</dbReference>
<dbReference type="InterPro" id="IPR000537">
    <property type="entry name" value="UbiA_prenyltransferase"/>
</dbReference>